<dbReference type="EC" id="2.7.7.13" evidence="2"/>
<dbReference type="CDD" id="cd02213">
    <property type="entry name" value="cupin_PMI_typeII_C"/>
    <property type="match status" value="1"/>
</dbReference>
<dbReference type="Pfam" id="PF01050">
    <property type="entry name" value="MannoseP_isomer"/>
    <property type="match status" value="1"/>
</dbReference>
<evidence type="ECO:0000256" key="2">
    <source>
        <dbReference type="ARBA" id="ARBA00012387"/>
    </source>
</evidence>
<feature type="domain" description="MannoseP isomerase/GMP-like beta-helix" evidence="10">
    <location>
        <begin position="301"/>
        <end position="351"/>
    </location>
</feature>
<dbReference type="Pfam" id="PF00483">
    <property type="entry name" value="NTP_transferase"/>
    <property type="match status" value="1"/>
</dbReference>
<dbReference type="PANTHER" id="PTHR46390">
    <property type="entry name" value="MANNOSE-1-PHOSPHATE GUANYLYLTRANSFERASE"/>
    <property type="match status" value="1"/>
</dbReference>
<feature type="domain" description="Nucleotidyl transferase" evidence="8">
    <location>
        <begin position="4"/>
        <end position="288"/>
    </location>
</feature>
<comment type="catalytic activity">
    <reaction evidence="7">
        <text>alpha-D-mannose 1-phosphate + GTP + H(+) = GDP-alpha-D-mannose + diphosphate</text>
        <dbReference type="Rhea" id="RHEA:15229"/>
        <dbReference type="ChEBI" id="CHEBI:15378"/>
        <dbReference type="ChEBI" id="CHEBI:33019"/>
        <dbReference type="ChEBI" id="CHEBI:37565"/>
        <dbReference type="ChEBI" id="CHEBI:57527"/>
        <dbReference type="ChEBI" id="CHEBI:58409"/>
        <dbReference type="EC" id="2.7.7.13"/>
    </reaction>
</comment>
<dbReference type="InterPro" id="IPR011051">
    <property type="entry name" value="RmlC_Cupin_sf"/>
</dbReference>
<dbReference type="Pfam" id="PF22640">
    <property type="entry name" value="ManC_GMP_beta-helix"/>
    <property type="match status" value="1"/>
</dbReference>
<dbReference type="GO" id="GO:0000271">
    <property type="term" value="P:polysaccharide biosynthetic process"/>
    <property type="evidence" value="ECO:0007669"/>
    <property type="project" value="InterPro"/>
</dbReference>
<feature type="non-terminal residue" evidence="11">
    <location>
        <position position="1"/>
    </location>
</feature>
<reference evidence="11" key="1">
    <citation type="submission" date="2018-05" db="EMBL/GenBank/DDBJ databases">
        <authorList>
            <person name="Lanie J.A."/>
            <person name="Ng W.-L."/>
            <person name="Kazmierczak K.M."/>
            <person name="Andrzejewski T.M."/>
            <person name="Davidsen T.M."/>
            <person name="Wayne K.J."/>
            <person name="Tettelin H."/>
            <person name="Glass J.I."/>
            <person name="Rusch D."/>
            <person name="Podicherti R."/>
            <person name="Tsui H.-C.T."/>
            <person name="Winkler M.E."/>
        </authorList>
    </citation>
    <scope>NUCLEOTIDE SEQUENCE</scope>
</reference>
<keyword evidence="5" id="KW-0547">Nucleotide-binding</keyword>
<dbReference type="AlphaFoldDB" id="A0A382ESP5"/>
<evidence type="ECO:0000256" key="4">
    <source>
        <dbReference type="ARBA" id="ARBA00022695"/>
    </source>
</evidence>
<dbReference type="InterPro" id="IPR005835">
    <property type="entry name" value="NTP_transferase_dom"/>
</dbReference>
<dbReference type="InterPro" id="IPR054566">
    <property type="entry name" value="ManC/GMP-like_b-helix"/>
</dbReference>
<evidence type="ECO:0000259" key="9">
    <source>
        <dbReference type="Pfam" id="PF01050"/>
    </source>
</evidence>
<keyword evidence="6" id="KW-0342">GTP-binding</keyword>
<dbReference type="Gene3D" id="3.90.550.10">
    <property type="entry name" value="Spore Coat Polysaccharide Biosynthesis Protein SpsA, Chain A"/>
    <property type="match status" value="1"/>
</dbReference>
<dbReference type="PANTHER" id="PTHR46390:SF1">
    <property type="entry name" value="MANNOSE-1-PHOSPHATE GUANYLYLTRANSFERASE"/>
    <property type="match status" value="1"/>
</dbReference>
<sequence length="478" mass="54468">VKLKPVILAGGSGKRLWPMSRNQYPKPFLTNNSQTSLIQNTVKRSQNLGLALPVIVCNEQNRFLLTNHLNSISAPVEKILLEPFPKNTAPALTLAALYLLRNFGDHILFSMPSDHFIEEDEDFFEVVDTASKLAEDGGIVTFGIDVQTPDVNFGYIQKGDSTKNNYYELKRFHEKPDSKTARRMHESKEFFWNSGMFLVKASSWIHYLKIHSPRILEACERSIQNGVEDGIFFRPESKSLNDCPSKSIDHAVMENLKFPGNIFKNWVIPLKSAWSDLGSWGSFMSSQNPDKSNNLLHGEVITDSVQNSILISDHRTIAASHVDNLIVVETPDAILVADRNQEHRIKDLVDKIPTENTAIFESHKKEFRPWGHYEILDSGKEFQVKRLTVLPKHALSLQIHHHRTEHWVIVSGVATITRGSETMTLKKNQSTYIPRGVQHRLENDEGENLEIIEVQSGSYFGEDDIVRLEDRYDRTSRK</sequence>
<feature type="domain" description="Mannose-6-phosphate isomerase type II C-terminal" evidence="9">
    <location>
        <begin position="359"/>
        <end position="470"/>
    </location>
</feature>
<dbReference type="Gene3D" id="2.60.120.10">
    <property type="entry name" value="Jelly Rolls"/>
    <property type="match status" value="1"/>
</dbReference>
<dbReference type="EMBL" id="UINC01045886">
    <property type="protein sequence ID" value="SVB53184.1"/>
    <property type="molecule type" value="Genomic_DNA"/>
</dbReference>
<dbReference type="FunFam" id="2.60.120.10:FF:000032">
    <property type="entry name" value="Mannose-1-phosphate guanylyltransferase/mannose-6-phosphate isomerase"/>
    <property type="match status" value="1"/>
</dbReference>
<dbReference type="InterPro" id="IPR006375">
    <property type="entry name" value="Man1P_GuaTrfase/Man6P_Isoase"/>
</dbReference>
<dbReference type="InterPro" id="IPR051161">
    <property type="entry name" value="Mannose-6P_isomerase_type2"/>
</dbReference>
<evidence type="ECO:0000259" key="8">
    <source>
        <dbReference type="Pfam" id="PF00483"/>
    </source>
</evidence>
<evidence type="ECO:0000313" key="11">
    <source>
        <dbReference type="EMBL" id="SVB53184.1"/>
    </source>
</evidence>
<evidence type="ECO:0000256" key="7">
    <source>
        <dbReference type="ARBA" id="ARBA00047343"/>
    </source>
</evidence>
<proteinExistence type="inferred from homology"/>
<dbReference type="GO" id="GO:0009298">
    <property type="term" value="P:GDP-mannose biosynthetic process"/>
    <property type="evidence" value="ECO:0007669"/>
    <property type="project" value="TreeGrafter"/>
</dbReference>
<dbReference type="InterPro" id="IPR014710">
    <property type="entry name" value="RmlC-like_jellyroll"/>
</dbReference>
<keyword evidence="4" id="KW-0548">Nucleotidyltransferase</keyword>
<name>A0A382ESP5_9ZZZZ</name>
<dbReference type="InterPro" id="IPR001538">
    <property type="entry name" value="Man6P_isomerase-2_C"/>
</dbReference>
<dbReference type="GO" id="GO:0005525">
    <property type="term" value="F:GTP binding"/>
    <property type="evidence" value="ECO:0007669"/>
    <property type="project" value="UniProtKB-KW"/>
</dbReference>
<evidence type="ECO:0000256" key="5">
    <source>
        <dbReference type="ARBA" id="ARBA00022741"/>
    </source>
</evidence>
<dbReference type="CDD" id="cd02509">
    <property type="entry name" value="GDP-M1P_Guanylyltransferase"/>
    <property type="match status" value="1"/>
</dbReference>
<organism evidence="11">
    <name type="scientific">marine metagenome</name>
    <dbReference type="NCBI Taxonomy" id="408172"/>
    <lineage>
        <taxon>unclassified sequences</taxon>
        <taxon>metagenomes</taxon>
        <taxon>ecological metagenomes</taxon>
    </lineage>
</organism>
<dbReference type="InterPro" id="IPR049577">
    <property type="entry name" value="GMPP_N"/>
</dbReference>
<protein>
    <recommendedName>
        <fullName evidence="2">mannose-1-phosphate guanylyltransferase</fullName>
        <ecNumber evidence="2">2.7.7.13</ecNumber>
    </recommendedName>
</protein>
<comment type="similarity">
    <text evidence="1">Belongs to the mannose-6-phosphate isomerase type 2 family.</text>
</comment>
<dbReference type="SUPFAM" id="SSF53448">
    <property type="entry name" value="Nucleotide-diphospho-sugar transferases"/>
    <property type="match status" value="1"/>
</dbReference>
<evidence type="ECO:0000256" key="1">
    <source>
        <dbReference type="ARBA" id="ARBA00006115"/>
    </source>
</evidence>
<dbReference type="GO" id="GO:0004475">
    <property type="term" value="F:mannose-1-phosphate guanylyltransferase (GTP) activity"/>
    <property type="evidence" value="ECO:0007669"/>
    <property type="project" value="UniProtKB-EC"/>
</dbReference>
<dbReference type="NCBIfam" id="TIGR01479">
    <property type="entry name" value="GMP_PMI"/>
    <property type="match status" value="1"/>
</dbReference>
<dbReference type="InterPro" id="IPR029044">
    <property type="entry name" value="Nucleotide-diphossugar_trans"/>
</dbReference>
<evidence type="ECO:0000259" key="10">
    <source>
        <dbReference type="Pfam" id="PF22640"/>
    </source>
</evidence>
<evidence type="ECO:0000256" key="6">
    <source>
        <dbReference type="ARBA" id="ARBA00023134"/>
    </source>
</evidence>
<evidence type="ECO:0000256" key="3">
    <source>
        <dbReference type="ARBA" id="ARBA00022679"/>
    </source>
</evidence>
<keyword evidence="3" id="KW-0808">Transferase</keyword>
<gene>
    <name evidence="11" type="ORF">METZ01_LOCUS206038</name>
</gene>
<dbReference type="SUPFAM" id="SSF51182">
    <property type="entry name" value="RmlC-like cupins"/>
    <property type="match status" value="1"/>
</dbReference>
<accession>A0A382ESP5</accession>